<reference evidence="2 3" key="1">
    <citation type="submission" date="2022-04" db="EMBL/GenBank/DDBJ databases">
        <title>Spirosoma sp. strain RP8 genome sequencing and assembly.</title>
        <authorList>
            <person name="Jung Y."/>
        </authorList>
    </citation>
    <scope>NUCLEOTIDE SEQUENCE [LARGE SCALE GENOMIC DNA]</scope>
    <source>
        <strain evidence="2 3">RP8</strain>
    </source>
</reference>
<dbReference type="Proteomes" id="UP001202180">
    <property type="component" value="Unassembled WGS sequence"/>
</dbReference>
<feature type="transmembrane region" description="Helical" evidence="1">
    <location>
        <begin position="307"/>
        <end position="327"/>
    </location>
</feature>
<dbReference type="EMBL" id="JALPRF010000003">
    <property type="protein sequence ID" value="MCK8494412.1"/>
    <property type="molecule type" value="Genomic_DNA"/>
</dbReference>
<feature type="transmembrane region" description="Helical" evidence="1">
    <location>
        <begin position="371"/>
        <end position="393"/>
    </location>
</feature>
<feature type="transmembrane region" description="Helical" evidence="1">
    <location>
        <begin position="117"/>
        <end position="134"/>
    </location>
</feature>
<feature type="transmembrane region" description="Helical" evidence="1">
    <location>
        <begin position="265"/>
        <end position="286"/>
    </location>
</feature>
<evidence type="ECO:0000313" key="3">
    <source>
        <dbReference type="Proteomes" id="UP001202180"/>
    </source>
</evidence>
<feature type="transmembrane region" description="Helical" evidence="1">
    <location>
        <begin position="12"/>
        <end position="32"/>
    </location>
</feature>
<dbReference type="InterPro" id="IPR045691">
    <property type="entry name" value="DUF6056"/>
</dbReference>
<dbReference type="Pfam" id="PF19528">
    <property type="entry name" value="DUF6056"/>
    <property type="match status" value="1"/>
</dbReference>
<gene>
    <name evidence="2" type="ORF">M0L20_21265</name>
</gene>
<protein>
    <submittedName>
        <fullName evidence="2">DUF6056 family protein</fullName>
    </submittedName>
</protein>
<name>A0ABT0HQL3_9BACT</name>
<evidence type="ECO:0000256" key="1">
    <source>
        <dbReference type="SAM" id="Phobius"/>
    </source>
</evidence>
<comment type="caution">
    <text evidence="2">The sequence shown here is derived from an EMBL/GenBank/DDBJ whole genome shotgun (WGS) entry which is preliminary data.</text>
</comment>
<feature type="transmembrane region" description="Helical" evidence="1">
    <location>
        <begin position="339"/>
        <end position="359"/>
    </location>
</feature>
<feature type="transmembrane region" description="Helical" evidence="1">
    <location>
        <begin position="219"/>
        <end position="236"/>
    </location>
</feature>
<keyword evidence="1" id="KW-1133">Transmembrane helix</keyword>
<keyword evidence="3" id="KW-1185">Reference proteome</keyword>
<accession>A0ABT0HQL3</accession>
<feature type="transmembrane region" description="Helical" evidence="1">
    <location>
        <begin position="140"/>
        <end position="164"/>
    </location>
</feature>
<keyword evidence="1" id="KW-0472">Membrane</keyword>
<evidence type="ECO:0000313" key="2">
    <source>
        <dbReference type="EMBL" id="MCK8494412.1"/>
    </source>
</evidence>
<proteinExistence type="predicted"/>
<organism evidence="2 3">
    <name type="scientific">Spirosoma liriopis</name>
    <dbReference type="NCBI Taxonomy" id="2937440"/>
    <lineage>
        <taxon>Bacteria</taxon>
        <taxon>Pseudomonadati</taxon>
        <taxon>Bacteroidota</taxon>
        <taxon>Cytophagia</taxon>
        <taxon>Cytophagales</taxon>
        <taxon>Cytophagaceae</taxon>
        <taxon>Spirosoma</taxon>
    </lineage>
</organism>
<dbReference type="RefSeq" id="WP_232558613.1">
    <property type="nucleotide sequence ID" value="NZ_JALPRF010000003.1"/>
</dbReference>
<feature type="transmembrane region" description="Helical" evidence="1">
    <location>
        <begin position="171"/>
        <end position="189"/>
    </location>
</feature>
<feature type="transmembrane region" description="Helical" evidence="1">
    <location>
        <begin position="88"/>
        <end position="105"/>
    </location>
</feature>
<keyword evidence="1" id="KW-0812">Transmembrane</keyword>
<sequence length="476" mass="53250">MTTSSPLARSVSFLLLFFSIVIALPLIALSFYNHPSPTDDYCFANTSMRYGFWQSQQIYYDGWSGRFFHNFLVHGSPLTFGWYAGYKIYPIVLLALLALSFYAFASQWLHNPFDATVKLALAAGLFVGFVATLTSLSEYLYWYAGMACYSLSSVFLLFLLATLLAHKRSGFGWHIGYIAVESLLILGIIGSSETSMVMVMSVLGLLALGELIQRRRLSFTTLTLLVVGAIGCYYLISAPGNAVRMGSNPNSRDIPLTLLSSLRFAVGYVTRQIFLTPLLPLSLLYIPIAYRLTANRPLPAYLRLHPLLALLHGSATVLVLISLHFYAVGIAPAYRLVNLINLVFWLSWGYNLTLWVAVLRDRIHPQLGQRFVRPVAMGALVWTGLSAGFGPVLPLAYGDWLSGRAARYDQAMQDRYNQMTQSGTDTALVTPLPVYPASMFMEDVKEDPKHLWNRCWADYYHKQTIVLQDNPTSPTH</sequence>